<dbReference type="EMBL" id="BART01025538">
    <property type="protein sequence ID" value="GAH02107.1"/>
    <property type="molecule type" value="Genomic_DNA"/>
</dbReference>
<proteinExistence type="predicted"/>
<organism evidence="1">
    <name type="scientific">marine sediment metagenome</name>
    <dbReference type="NCBI Taxonomy" id="412755"/>
    <lineage>
        <taxon>unclassified sequences</taxon>
        <taxon>metagenomes</taxon>
        <taxon>ecological metagenomes</taxon>
    </lineage>
</organism>
<accession>X1C440</accession>
<name>X1C440_9ZZZZ</name>
<sequence length="69" mass="8105">MWPFRHRHKWIREKRVNFNLNGLVTFFLRRCKCGAVEIQHAGLGGDNKWHAFDGSFRPNGNRNGLSKQP</sequence>
<comment type="caution">
    <text evidence="1">The sequence shown here is derived from an EMBL/GenBank/DDBJ whole genome shotgun (WGS) entry which is preliminary data.</text>
</comment>
<dbReference type="AlphaFoldDB" id="X1C440"/>
<gene>
    <name evidence="1" type="ORF">S01H4_45811</name>
</gene>
<evidence type="ECO:0000313" key="1">
    <source>
        <dbReference type="EMBL" id="GAH02107.1"/>
    </source>
</evidence>
<reference evidence="1" key="1">
    <citation type="journal article" date="2014" name="Front. Microbiol.">
        <title>High frequency of phylogenetically diverse reductive dehalogenase-homologous genes in deep subseafloor sedimentary metagenomes.</title>
        <authorList>
            <person name="Kawai M."/>
            <person name="Futagami T."/>
            <person name="Toyoda A."/>
            <person name="Takaki Y."/>
            <person name="Nishi S."/>
            <person name="Hori S."/>
            <person name="Arai W."/>
            <person name="Tsubouchi T."/>
            <person name="Morono Y."/>
            <person name="Uchiyama I."/>
            <person name="Ito T."/>
            <person name="Fujiyama A."/>
            <person name="Inagaki F."/>
            <person name="Takami H."/>
        </authorList>
    </citation>
    <scope>NUCLEOTIDE SEQUENCE</scope>
    <source>
        <strain evidence="1">Expedition CK06-06</strain>
    </source>
</reference>
<protein>
    <submittedName>
        <fullName evidence="1">Uncharacterized protein</fullName>
    </submittedName>
</protein>